<feature type="domain" description="FAD/NAD(P)-binding" evidence="18">
    <location>
        <begin position="3"/>
        <end position="326"/>
    </location>
</feature>
<dbReference type="EMBL" id="AP014608">
    <property type="protein sequence ID" value="BBA17341.1"/>
    <property type="molecule type" value="Genomic_DNA"/>
</dbReference>
<evidence type="ECO:0000256" key="13">
    <source>
        <dbReference type="PIRSR" id="PIRSR000350-2"/>
    </source>
</evidence>
<comment type="similarity">
    <text evidence="2 16">Belongs to the class-I pyridine nucleotide-disulfide oxidoreductase family.</text>
</comment>
<keyword evidence="7 14" id="KW-0274">FAD</keyword>
<keyword evidence="11 16" id="KW-0676">Redox-active center</keyword>
<evidence type="ECO:0000256" key="16">
    <source>
        <dbReference type="RuleBase" id="RU003692"/>
    </source>
</evidence>
<evidence type="ECO:0000256" key="9">
    <source>
        <dbReference type="ARBA" id="ARBA00023027"/>
    </source>
</evidence>
<protein>
    <recommendedName>
        <fullName evidence="4 16">Dihydrolipoyl dehydrogenase</fullName>
        <ecNumber evidence="3 16">1.8.1.4</ecNumber>
    </recommendedName>
</protein>
<keyword evidence="20" id="KW-1185">Reference proteome</keyword>
<dbReference type="FunFam" id="3.30.390.30:FF:000001">
    <property type="entry name" value="Dihydrolipoyl dehydrogenase"/>
    <property type="match status" value="1"/>
</dbReference>
<dbReference type="InterPro" id="IPR004099">
    <property type="entry name" value="Pyr_nucl-diS_OxRdtase_dimer"/>
</dbReference>
<feature type="binding site" evidence="14">
    <location>
        <position position="311"/>
    </location>
    <ligand>
        <name>FAD</name>
        <dbReference type="ChEBI" id="CHEBI:57692"/>
    </ligand>
</feature>
<evidence type="ECO:0000259" key="17">
    <source>
        <dbReference type="Pfam" id="PF02852"/>
    </source>
</evidence>
<dbReference type="PRINTS" id="PR00411">
    <property type="entry name" value="PNDRDTASEI"/>
</dbReference>
<evidence type="ECO:0000313" key="20">
    <source>
        <dbReference type="Proteomes" id="UP000263619"/>
    </source>
</evidence>
<dbReference type="Pfam" id="PF07992">
    <property type="entry name" value="Pyr_redox_2"/>
    <property type="match status" value="1"/>
</dbReference>
<evidence type="ECO:0000256" key="8">
    <source>
        <dbReference type="ARBA" id="ARBA00023002"/>
    </source>
</evidence>
<evidence type="ECO:0000256" key="12">
    <source>
        <dbReference type="ARBA" id="ARBA00049187"/>
    </source>
</evidence>
<dbReference type="PRINTS" id="PR00368">
    <property type="entry name" value="FADPNR"/>
</dbReference>
<dbReference type="InterPro" id="IPR012999">
    <property type="entry name" value="Pyr_OxRdtase_I_AS"/>
</dbReference>
<dbReference type="AlphaFoldDB" id="A0A224AJM2"/>
<evidence type="ECO:0000256" key="5">
    <source>
        <dbReference type="ARBA" id="ARBA00022490"/>
    </source>
</evidence>
<dbReference type="Proteomes" id="UP000263619">
    <property type="component" value="Chromosome"/>
</dbReference>
<comment type="miscellaneous">
    <text evidence="16">The active site is a redox-active disulfide bond.</text>
</comment>
<sequence length="465" mass="51508">MHFDVIVLGSGPGGYVASIRAAQLGMKTAIVEKESMGGVCLNWGCIPTKSLLNSAKFLQSIKKNGELFGIKNENIEIDYSKVLSKSRNIVDQIKKGISFLMKKNGIHVIHGNAKLKKRKKIEVIQNEKSIAEYSGTHIIIATGAVPKVDKKFQCDEKKIITYRKALSFSSLPKKMIIVGSGSIGIEFAYFYHSMGTKVTIIEICSKLFPNGDNDISDYLKSSFDKIGIKNYLSSNINKITYNHENNEVIVDIKTSLKNIILKADIILYAMGVIPNIQYIGLKDIGIQTEKGFIVVDENYRTNIDGYYAIGDVISTPSLAHVASHEAINCIENIKSLNCQKIDYNNVPKCVYSLPEIASVGYTEKESKENGFQIKIGKFPFSALGRAISDENTDGFVKVIFDNKYDEWLGCHMIGNHVTDLIPEVVIARKLEATNYEILGTIHPHPSLSEAIIESIANAYGKAIHL</sequence>
<evidence type="ECO:0000256" key="14">
    <source>
        <dbReference type="PIRSR" id="PIRSR000350-3"/>
    </source>
</evidence>
<evidence type="ECO:0000256" key="11">
    <source>
        <dbReference type="ARBA" id="ARBA00023284"/>
    </source>
</evidence>
<feature type="binding site" evidence="14">
    <location>
        <position position="202"/>
    </location>
    <ligand>
        <name>NAD(+)</name>
        <dbReference type="ChEBI" id="CHEBI:57540"/>
    </ligand>
</feature>
<feature type="domain" description="Pyridine nucleotide-disulphide oxidoreductase dimerisation" evidence="17">
    <location>
        <begin position="346"/>
        <end position="453"/>
    </location>
</feature>
<dbReference type="GO" id="GO:0006103">
    <property type="term" value="P:2-oxoglutarate metabolic process"/>
    <property type="evidence" value="ECO:0007669"/>
    <property type="project" value="TreeGrafter"/>
</dbReference>
<evidence type="ECO:0000256" key="10">
    <source>
        <dbReference type="ARBA" id="ARBA00023157"/>
    </source>
</evidence>
<dbReference type="InterPro" id="IPR023753">
    <property type="entry name" value="FAD/NAD-binding_dom"/>
</dbReference>
<dbReference type="GO" id="GO:0004148">
    <property type="term" value="F:dihydrolipoyl dehydrogenase (NADH) activity"/>
    <property type="evidence" value="ECO:0007669"/>
    <property type="project" value="UniProtKB-EC"/>
</dbReference>
<accession>A0A224AJM2</accession>
<feature type="binding site" evidence="14">
    <location>
        <begin position="179"/>
        <end position="186"/>
    </location>
    <ligand>
        <name>NAD(+)</name>
        <dbReference type="ChEBI" id="CHEBI:57540"/>
    </ligand>
</feature>
<dbReference type="Gene3D" id="3.50.50.60">
    <property type="entry name" value="FAD/NAD(P)-binding domain"/>
    <property type="match status" value="2"/>
</dbReference>
<organism evidence="19 20">
    <name type="scientific">Blattabacterium cuenoti STAT</name>
    <dbReference type="NCBI Taxonomy" id="1457030"/>
    <lineage>
        <taxon>Bacteria</taxon>
        <taxon>Pseudomonadati</taxon>
        <taxon>Bacteroidota</taxon>
        <taxon>Flavobacteriia</taxon>
        <taxon>Flavobacteriales</taxon>
        <taxon>Blattabacteriaceae</taxon>
        <taxon>Blattabacterium</taxon>
    </lineage>
</organism>
<dbReference type="InterPro" id="IPR006258">
    <property type="entry name" value="Lipoamide_DH"/>
</dbReference>
<dbReference type="PROSITE" id="PS00076">
    <property type="entry name" value="PYRIDINE_REDOX_1"/>
    <property type="match status" value="1"/>
</dbReference>
<keyword evidence="9 14" id="KW-0520">NAD</keyword>
<dbReference type="GO" id="GO:0005737">
    <property type="term" value="C:cytoplasm"/>
    <property type="evidence" value="ECO:0007669"/>
    <property type="project" value="UniProtKB-SubCell"/>
</dbReference>
<comment type="subcellular location">
    <subcellularLocation>
        <location evidence="1">Cytoplasm</location>
    </subcellularLocation>
</comment>
<evidence type="ECO:0000256" key="2">
    <source>
        <dbReference type="ARBA" id="ARBA00007532"/>
    </source>
</evidence>
<name>A0A224AJM2_9FLAO</name>
<dbReference type="SUPFAM" id="SSF51905">
    <property type="entry name" value="FAD/NAD(P)-binding domain"/>
    <property type="match status" value="1"/>
</dbReference>
<evidence type="ECO:0000259" key="18">
    <source>
        <dbReference type="Pfam" id="PF07992"/>
    </source>
</evidence>
<dbReference type="Pfam" id="PF02852">
    <property type="entry name" value="Pyr_redox_dim"/>
    <property type="match status" value="1"/>
</dbReference>
<dbReference type="NCBIfam" id="TIGR01350">
    <property type="entry name" value="lipoamide_DH"/>
    <property type="match status" value="1"/>
</dbReference>
<evidence type="ECO:0000313" key="19">
    <source>
        <dbReference type="EMBL" id="BBA17341.1"/>
    </source>
</evidence>
<comment type="catalytic activity">
    <reaction evidence="12 16">
        <text>N(6)-[(R)-dihydrolipoyl]-L-lysyl-[protein] + NAD(+) = N(6)-[(R)-lipoyl]-L-lysyl-[protein] + NADH + H(+)</text>
        <dbReference type="Rhea" id="RHEA:15045"/>
        <dbReference type="Rhea" id="RHEA-COMP:10474"/>
        <dbReference type="Rhea" id="RHEA-COMP:10475"/>
        <dbReference type="ChEBI" id="CHEBI:15378"/>
        <dbReference type="ChEBI" id="CHEBI:57540"/>
        <dbReference type="ChEBI" id="CHEBI:57945"/>
        <dbReference type="ChEBI" id="CHEBI:83099"/>
        <dbReference type="ChEBI" id="CHEBI:83100"/>
        <dbReference type="EC" id="1.8.1.4"/>
    </reaction>
</comment>
<dbReference type="PIRSF" id="PIRSF000350">
    <property type="entry name" value="Mercury_reductase_MerA"/>
    <property type="match status" value="1"/>
</dbReference>
<dbReference type="Gene3D" id="3.30.390.30">
    <property type="match status" value="1"/>
</dbReference>
<dbReference type="InterPro" id="IPR036188">
    <property type="entry name" value="FAD/NAD-bd_sf"/>
</dbReference>
<feature type="binding site" evidence="14">
    <location>
        <position position="49"/>
    </location>
    <ligand>
        <name>FAD</name>
        <dbReference type="ChEBI" id="CHEBI:57692"/>
    </ligand>
</feature>
<comment type="cofactor">
    <cofactor evidence="14 16">
        <name>FAD</name>
        <dbReference type="ChEBI" id="CHEBI:57692"/>
    </cofactor>
    <text evidence="14 16">Binds 1 FAD per subunit.</text>
</comment>
<keyword evidence="6 16" id="KW-0285">Flavoprotein</keyword>
<evidence type="ECO:0000256" key="6">
    <source>
        <dbReference type="ARBA" id="ARBA00022630"/>
    </source>
</evidence>
<dbReference type="InterPro" id="IPR001100">
    <property type="entry name" value="Pyr_nuc-diS_OxRdtase"/>
</dbReference>
<feature type="binding site" evidence="14">
    <location>
        <position position="271"/>
    </location>
    <ligand>
        <name>NAD(+)</name>
        <dbReference type="ChEBI" id="CHEBI:57540"/>
    </ligand>
</feature>
<dbReference type="RefSeq" id="WP_119305596.1">
    <property type="nucleotide sequence ID" value="NZ_AP014608.1"/>
</dbReference>
<feature type="disulfide bond" description="Redox-active" evidence="15">
    <location>
        <begin position="40"/>
        <end position="45"/>
    </location>
</feature>
<dbReference type="GO" id="GO:0050660">
    <property type="term" value="F:flavin adenine dinucleotide binding"/>
    <property type="evidence" value="ECO:0007669"/>
    <property type="project" value="InterPro"/>
</dbReference>
<dbReference type="InterPro" id="IPR016156">
    <property type="entry name" value="FAD/NAD-linked_Rdtase_dimer_sf"/>
</dbReference>
<evidence type="ECO:0000256" key="15">
    <source>
        <dbReference type="PIRSR" id="PIRSR000350-4"/>
    </source>
</evidence>
<gene>
    <name evidence="19" type="primary">lpdA</name>
    <name evidence="19" type="ORF">STAT_424</name>
</gene>
<dbReference type="InterPro" id="IPR050151">
    <property type="entry name" value="Class-I_Pyr_Nuc-Dis_Oxidored"/>
</dbReference>
<dbReference type="SUPFAM" id="SSF55424">
    <property type="entry name" value="FAD/NAD-linked reductases, dimerisation (C-terminal) domain"/>
    <property type="match status" value="1"/>
</dbReference>
<evidence type="ECO:0000256" key="1">
    <source>
        <dbReference type="ARBA" id="ARBA00004496"/>
    </source>
</evidence>
<evidence type="ECO:0000256" key="3">
    <source>
        <dbReference type="ARBA" id="ARBA00012608"/>
    </source>
</evidence>
<dbReference type="PANTHER" id="PTHR22912">
    <property type="entry name" value="DISULFIDE OXIDOREDUCTASE"/>
    <property type="match status" value="1"/>
</dbReference>
<keyword evidence="14" id="KW-0547">Nucleotide-binding</keyword>
<reference evidence="19 20" key="1">
    <citation type="submission" date="2014-06" db="EMBL/GenBank/DDBJ databases">
        <title>Genome sequence of the intracellular symbiont Blattabacterium cuenoti, strain STAT from the wood feeding cockroach Salganea taiwanensis taiwanensis.</title>
        <authorList>
            <person name="Kinjo Y."/>
            <person name="Ohkuma M."/>
            <person name="Tokuda G."/>
        </authorList>
    </citation>
    <scope>NUCLEOTIDE SEQUENCE [LARGE SCALE GENOMIC DNA]</scope>
    <source>
        <strain evidence="19 20">STAT</strain>
    </source>
</reference>
<keyword evidence="10" id="KW-1015">Disulfide bond</keyword>
<dbReference type="PANTHER" id="PTHR22912:SF217">
    <property type="entry name" value="DIHYDROLIPOYL DEHYDROGENASE"/>
    <property type="match status" value="1"/>
</dbReference>
<evidence type="ECO:0000256" key="4">
    <source>
        <dbReference type="ARBA" id="ARBA00016961"/>
    </source>
</evidence>
<proteinExistence type="inferred from homology"/>
<dbReference type="EC" id="1.8.1.4" evidence="3 16"/>
<feature type="active site" description="Proton acceptor" evidence="13">
    <location>
        <position position="444"/>
    </location>
</feature>
<evidence type="ECO:0000256" key="7">
    <source>
        <dbReference type="ARBA" id="ARBA00022827"/>
    </source>
</evidence>
<dbReference type="OrthoDB" id="9800167at2"/>
<keyword evidence="8 16" id="KW-0560">Oxidoreductase</keyword>
<keyword evidence="5" id="KW-0963">Cytoplasm</keyword>